<dbReference type="RefSeq" id="XP_002549836.1">
    <property type="nucleotide sequence ID" value="XM_002549790.1"/>
</dbReference>
<accession>C5MD32</accession>
<dbReference type="GO" id="GO:0022857">
    <property type="term" value="F:transmembrane transporter activity"/>
    <property type="evidence" value="ECO:0007669"/>
    <property type="project" value="InterPro"/>
</dbReference>
<feature type="transmembrane region" description="Helical" evidence="2">
    <location>
        <begin position="327"/>
        <end position="347"/>
    </location>
</feature>
<evidence type="ECO:0000256" key="2">
    <source>
        <dbReference type="SAM" id="Phobius"/>
    </source>
</evidence>
<gene>
    <name evidence="4" type="ORF">CTRG_04133</name>
</gene>
<keyword evidence="2" id="KW-0472">Membrane</keyword>
<feature type="transmembrane region" description="Helical" evidence="2">
    <location>
        <begin position="153"/>
        <end position="174"/>
    </location>
</feature>
<comment type="subcellular location">
    <subcellularLocation>
        <location evidence="1">Membrane</location>
        <topology evidence="1">Multi-pass membrane protein</topology>
    </subcellularLocation>
</comment>
<evidence type="ECO:0000313" key="4">
    <source>
        <dbReference type="EMBL" id="EER32462.1"/>
    </source>
</evidence>
<feature type="transmembrane region" description="Helical" evidence="2">
    <location>
        <begin position="24"/>
        <end position="48"/>
    </location>
</feature>
<dbReference type="GeneID" id="8297111"/>
<dbReference type="AlphaFoldDB" id="C5MD32"/>
<name>C5MD32_CANTT</name>
<dbReference type="SUPFAM" id="SSF103473">
    <property type="entry name" value="MFS general substrate transporter"/>
    <property type="match status" value="1"/>
</dbReference>
<dbReference type="InterPro" id="IPR011701">
    <property type="entry name" value="MFS"/>
</dbReference>
<keyword evidence="5" id="KW-1185">Reference proteome</keyword>
<dbReference type="PANTHER" id="PTHR23520:SF5">
    <property type="entry name" value="TRANSPORTER, PUTATIVE (AFU_ORTHOLOGUE AFUA_3G04000)-RELATED"/>
    <property type="match status" value="1"/>
</dbReference>
<organism evidence="4 5">
    <name type="scientific">Candida tropicalis (strain ATCC MYA-3404 / T1)</name>
    <name type="common">Yeast</name>
    <dbReference type="NCBI Taxonomy" id="294747"/>
    <lineage>
        <taxon>Eukaryota</taxon>
        <taxon>Fungi</taxon>
        <taxon>Dikarya</taxon>
        <taxon>Ascomycota</taxon>
        <taxon>Saccharomycotina</taxon>
        <taxon>Pichiomycetes</taxon>
        <taxon>Debaryomycetaceae</taxon>
        <taxon>Candida/Lodderomyces clade</taxon>
        <taxon>Candida</taxon>
    </lineage>
</organism>
<keyword evidence="2" id="KW-1133">Transmembrane helix</keyword>
<dbReference type="Proteomes" id="UP000002037">
    <property type="component" value="Unassembled WGS sequence"/>
</dbReference>
<keyword evidence="2" id="KW-0812">Transmembrane</keyword>
<dbReference type="eggNOG" id="ENOG502QTZH">
    <property type="taxonomic scope" value="Eukaryota"/>
</dbReference>
<feature type="domain" description="Major facilitator superfamily (MFS) profile" evidence="3">
    <location>
        <begin position="23"/>
        <end position="447"/>
    </location>
</feature>
<dbReference type="InterPro" id="IPR020846">
    <property type="entry name" value="MFS_dom"/>
</dbReference>
<dbReference type="EMBL" id="GG692399">
    <property type="protein sequence ID" value="EER32462.1"/>
    <property type="molecule type" value="Genomic_DNA"/>
</dbReference>
<feature type="transmembrane region" description="Helical" evidence="2">
    <location>
        <begin position="419"/>
        <end position="443"/>
    </location>
</feature>
<dbReference type="PANTHER" id="PTHR23520">
    <property type="entry name" value="TRANSPORTER, PUTATIVE (AFU_ORTHOLOGUE AFUA_3G04000)-RELATED"/>
    <property type="match status" value="1"/>
</dbReference>
<dbReference type="PROSITE" id="PS50850">
    <property type="entry name" value="MFS"/>
    <property type="match status" value="1"/>
</dbReference>
<sequence>MTGWISFITDEIGLRTLLKARCDVYILILLRMLRLVGFGATSLILVLFLKSIGIAEQFIGLFMTLTFIGDLVSSFLLYMITDQIGRKKIMILCCLLMAITGVVFALSENYYFLVITAILGVLTPSGGEVGPFRTIEQSSIASLVPHEERSDIYAWDTFLGTFCSAIGSIFAGTLIDFVQGNFGFSVAQSYKCVFWAYSFLAVICVILCLFITNDIEVKPEEDSIDDDASETTRLITQPEEATTTTKKKRKFTLLPPLTPDTYLIVLKLGLLFGLDSFASSLTPLSWISYFIKNKFDVPSSYLGSVFFTTGFISGFSALGSTPLTKRFGAVVTMVFTHLPASILLALVPVPSSFKVTLMILIIRSCTQTMDVAPKHVFLATLVPDSQRTAVFGFVNVIKTLSQVVGPSIVGVITQHGAQWITFVIAGSLKATYDIGILITFLTYNRHRVH</sequence>
<dbReference type="VEuPathDB" id="FungiDB:CTRG_04133"/>
<evidence type="ECO:0000313" key="5">
    <source>
        <dbReference type="Proteomes" id="UP000002037"/>
    </source>
</evidence>
<feature type="transmembrane region" description="Helical" evidence="2">
    <location>
        <begin position="194"/>
        <end position="212"/>
    </location>
</feature>
<proteinExistence type="predicted"/>
<dbReference type="InterPro" id="IPR036259">
    <property type="entry name" value="MFS_trans_sf"/>
</dbReference>
<dbReference type="GO" id="GO:0000329">
    <property type="term" value="C:fungal-type vacuole membrane"/>
    <property type="evidence" value="ECO:0007669"/>
    <property type="project" value="TreeGrafter"/>
</dbReference>
<dbReference type="KEGG" id="ctp:CTRG_04133"/>
<feature type="transmembrane region" description="Helical" evidence="2">
    <location>
        <begin position="112"/>
        <end position="132"/>
    </location>
</feature>
<feature type="transmembrane region" description="Helical" evidence="2">
    <location>
        <begin position="301"/>
        <end position="320"/>
    </location>
</feature>
<evidence type="ECO:0000259" key="3">
    <source>
        <dbReference type="PROSITE" id="PS50850"/>
    </source>
</evidence>
<feature type="transmembrane region" description="Helical" evidence="2">
    <location>
        <begin position="89"/>
        <end position="106"/>
    </location>
</feature>
<evidence type="ECO:0000256" key="1">
    <source>
        <dbReference type="ARBA" id="ARBA00004141"/>
    </source>
</evidence>
<dbReference type="Gene3D" id="1.20.1250.20">
    <property type="entry name" value="MFS general substrate transporter like domains"/>
    <property type="match status" value="1"/>
</dbReference>
<dbReference type="Pfam" id="PF07690">
    <property type="entry name" value="MFS_1"/>
    <property type="match status" value="1"/>
</dbReference>
<dbReference type="OrthoDB" id="10027823at2759"/>
<reference evidence="4 5" key="1">
    <citation type="journal article" date="2009" name="Nature">
        <title>Evolution of pathogenicity and sexual reproduction in eight Candida genomes.</title>
        <authorList>
            <person name="Butler G."/>
            <person name="Rasmussen M.D."/>
            <person name="Lin M.F."/>
            <person name="Santos M.A."/>
            <person name="Sakthikumar S."/>
            <person name="Munro C.A."/>
            <person name="Rheinbay E."/>
            <person name="Grabherr M."/>
            <person name="Forche A."/>
            <person name="Reedy J.L."/>
            <person name="Agrafioti I."/>
            <person name="Arnaud M.B."/>
            <person name="Bates S."/>
            <person name="Brown A.J."/>
            <person name="Brunke S."/>
            <person name="Costanzo M.C."/>
            <person name="Fitzpatrick D.A."/>
            <person name="de Groot P.W."/>
            <person name="Harris D."/>
            <person name="Hoyer L.L."/>
            <person name="Hube B."/>
            <person name="Klis F.M."/>
            <person name="Kodira C."/>
            <person name="Lennard N."/>
            <person name="Logue M.E."/>
            <person name="Martin R."/>
            <person name="Neiman A.M."/>
            <person name="Nikolaou E."/>
            <person name="Quail M.A."/>
            <person name="Quinn J."/>
            <person name="Santos M.C."/>
            <person name="Schmitzberger F.F."/>
            <person name="Sherlock G."/>
            <person name="Shah P."/>
            <person name="Silverstein K.A."/>
            <person name="Skrzypek M.S."/>
            <person name="Soll D."/>
            <person name="Staggs R."/>
            <person name="Stansfield I."/>
            <person name="Stumpf M.P."/>
            <person name="Sudbery P.E."/>
            <person name="Srikantha T."/>
            <person name="Zeng Q."/>
            <person name="Berman J."/>
            <person name="Berriman M."/>
            <person name="Heitman J."/>
            <person name="Gow N.A."/>
            <person name="Lorenz M.C."/>
            <person name="Birren B.W."/>
            <person name="Kellis M."/>
            <person name="Cuomo C.A."/>
        </authorList>
    </citation>
    <scope>NUCLEOTIDE SEQUENCE [LARGE SCALE GENOMIC DNA]</scope>
    <source>
        <strain evidence="5">ATCC MYA-3404 / T1</strain>
    </source>
</reference>
<dbReference type="HOGENOM" id="CLU_025894_2_0_1"/>
<protein>
    <recommendedName>
        <fullName evidence="3">Major facilitator superfamily (MFS) profile domain-containing protein</fullName>
    </recommendedName>
</protein>
<feature type="transmembrane region" description="Helical" evidence="2">
    <location>
        <begin position="54"/>
        <end position="77"/>
    </location>
</feature>